<dbReference type="EMBL" id="JASPKZ010009022">
    <property type="protein sequence ID" value="KAJ9578088.1"/>
    <property type="molecule type" value="Genomic_DNA"/>
</dbReference>
<reference evidence="2" key="1">
    <citation type="journal article" date="2023" name="IScience">
        <title>Live-bearing cockroach genome reveals convergent evolutionary mechanisms linked to viviparity in insects and beyond.</title>
        <authorList>
            <person name="Fouks B."/>
            <person name="Harrison M.C."/>
            <person name="Mikhailova A.A."/>
            <person name="Marchal E."/>
            <person name="English S."/>
            <person name="Carruthers M."/>
            <person name="Jennings E.C."/>
            <person name="Chiamaka E.L."/>
            <person name="Frigard R.A."/>
            <person name="Pippel M."/>
            <person name="Attardo G.M."/>
            <person name="Benoit J.B."/>
            <person name="Bornberg-Bauer E."/>
            <person name="Tobe S.S."/>
        </authorList>
    </citation>
    <scope>NUCLEOTIDE SEQUENCE</scope>
    <source>
        <strain evidence="2">Stay&amp;Tobe</strain>
    </source>
</reference>
<feature type="region of interest" description="Disordered" evidence="1">
    <location>
        <begin position="48"/>
        <end position="97"/>
    </location>
</feature>
<feature type="compositionally biased region" description="Polar residues" evidence="1">
    <location>
        <begin position="64"/>
        <end position="80"/>
    </location>
</feature>
<accession>A0AAD7ZCM0</accession>
<protein>
    <submittedName>
        <fullName evidence="2">Uncharacterized protein</fullName>
    </submittedName>
</protein>
<feature type="non-terminal residue" evidence="2">
    <location>
        <position position="97"/>
    </location>
</feature>
<evidence type="ECO:0000256" key="1">
    <source>
        <dbReference type="SAM" id="MobiDB-lite"/>
    </source>
</evidence>
<keyword evidence="3" id="KW-1185">Reference proteome</keyword>
<comment type="caution">
    <text evidence="2">The sequence shown here is derived from an EMBL/GenBank/DDBJ whole genome shotgun (WGS) entry which is preliminary data.</text>
</comment>
<evidence type="ECO:0000313" key="2">
    <source>
        <dbReference type="EMBL" id="KAJ9578088.1"/>
    </source>
</evidence>
<gene>
    <name evidence="2" type="ORF">L9F63_025051</name>
</gene>
<sequence>MENEEDPDDPSYGAAYFDISTVEPYLTNLQPQSIPEDVRISLESGMAEHVMPSSKHRPRESDQMESYSGQGVVGSPTSLAENFDTVDPPPHNTECRN</sequence>
<dbReference type="Proteomes" id="UP001233999">
    <property type="component" value="Unassembled WGS sequence"/>
</dbReference>
<organism evidence="2 3">
    <name type="scientific">Diploptera punctata</name>
    <name type="common">Pacific beetle cockroach</name>
    <dbReference type="NCBI Taxonomy" id="6984"/>
    <lineage>
        <taxon>Eukaryota</taxon>
        <taxon>Metazoa</taxon>
        <taxon>Ecdysozoa</taxon>
        <taxon>Arthropoda</taxon>
        <taxon>Hexapoda</taxon>
        <taxon>Insecta</taxon>
        <taxon>Pterygota</taxon>
        <taxon>Neoptera</taxon>
        <taxon>Polyneoptera</taxon>
        <taxon>Dictyoptera</taxon>
        <taxon>Blattodea</taxon>
        <taxon>Blaberoidea</taxon>
        <taxon>Blaberidae</taxon>
        <taxon>Diplopterinae</taxon>
        <taxon>Diploptera</taxon>
    </lineage>
</organism>
<dbReference type="AlphaFoldDB" id="A0AAD7ZCM0"/>
<evidence type="ECO:0000313" key="3">
    <source>
        <dbReference type="Proteomes" id="UP001233999"/>
    </source>
</evidence>
<name>A0AAD7ZCM0_DIPPU</name>
<reference evidence="2" key="2">
    <citation type="submission" date="2023-05" db="EMBL/GenBank/DDBJ databases">
        <authorList>
            <person name="Fouks B."/>
        </authorList>
    </citation>
    <scope>NUCLEOTIDE SEQUENCE</scope>
    <source>
        <strain evidence="2">Stay&amp;Tobe</strain>
        <tissue evidence="2">Testes</tissue>
    </source>
</reference>
<proteinExistence type="predicted"/>